<gene>
    <name evidence="1" type="ORF">IEO70_03080</name>
</gene>
<dbReference type="RefSeq" id="WP_190996880.1">
    <property type="nucleotide sequence ID" value="NZ_JACXSI010000005.1"/>
</dbReference>
<dbReference type="PANTHER" id="PTHR11941:SF54">
    <property type="entry name" value="ENOYL-COA HYDRATASE, MITOCHONDRIAL"/>
    <property type="match status" value="1"/>
</dbReference>
<dbReference type="EMBL" id="JACXSI010000005">
    <property type="protein sequence ID" value="MBD3107337.1"/>
    <property type="molecule type" value="Genomic_DNA"/>
</dbReference>
<reference evidence="1" key="1">
    <citation type="submission" date="2020-09" db="EMBL/GenBank/DDBJ databases">
        <title>Bacillus faecalis sp. nov., a moderately halophilic bacterium isolated from cow faeces.</title>
        <authorList>
            <person name="Jiang L."/>
            <person name="Lee J."/>
        </authorList>
    </citation>
    <scope>NUCLEOTIDE SEQUENCE</scope>
    <source>
        <strain evidence="1">AGMB 02131</strain>
    </source>
</reference>
<dbReference type="PANTHER" id="PTHR11941">
    <property type="entry name" value="ENOYL-COA HYDRATASE-RELATED"/>
    <property type="match status" value="1"/>
</dbReference>
<keyword evidence="2" id="KW-1185">Reference proteome</keyword>
<sequence length="241" mass="26729">MSVIEPVVKLEKNGQIAVITLNRPEKLNAFNVEMRDQLYEIILMIKDDPTVYAVVICGAGKGFCAGADLTEFGTRPTVIEKRRIRLQRDLWEEIRRLPKPIAAVLHGFAVGSGLEMSMLCDFRFAAPDTILSLPEAKLGMLPAAGGTQSLPRLMPQGLSLEFAFNGNRITAVEGYKKKLISKIINSEVLLETAIHYMKKVVAKNAKSSAMIKSLVADSMDVSLQQGILREKILVERSWLMK</sequence>
<protein>
    <submittedName>
        <fullName evidence="1">Enoyl-CoA hydratase/isomerase family protein</fullName>
    </submittedName>
</protein>
<dbReference type="InterPro" id="IPR001753">
    <property type="entry name" value="Enoyl-CoA_hydra/iso"/>
</dbReference>
<comment type="caution">
    <text evidence="1">The sequence shown here is derived from an EMBL/GenBank/DDBJ whole genome shotgun (WGS) entry which is preliminary data.</text>
</comment>
<name>A0A927CV68_9BACI</name>
<dbReference type="Proteomes" id="UP000602076">
    <property type="component" value="Unassembled WGS sequence"/>
</dbReference>
<dbReference type="AlphaFoldDB" id="A0A927CV68"/>
<dbReference type="SUPFAM" id="SSF52096">
    <property type="entry name" value="ClpP/crotonase"/>
    <property type="match status" value="1"/>
</dbReference>
<dbReference type="GO" id="GO:0003824">
    <property type="term" value="F:catalytic activity"/>
    <property type="evidence" value="ECO:0007669"/>
    <property type="project" value="UniProtKB-ARBA"/>
</dbReference>
<dbReference type="InterPro" id="IPR029045">
    <property type="entry name" value="ClpP/crotonase-like_dom_sf"/>
</dbReference>
<dbReference type="Gene3D" id="3.90.226.10">
    <property type="entry name" value="2-enoyl-CoA Hydratase, Chain A, domain 1"/>
    <property type="match status" value="1"/>
</dbReference>
<evidence type="ECO:0000313" key="1">
    <source>
        <dbReference type="EMBL" id="MBD3107337.1"/>
    </source>
</evidence>
<organism evidence="1 2">
    <name type="scientific">Peribacillus faecalis</name>
    <dbReference type="NCBI Taxonomy" id="2772559"/>
    <lineage>
        <taxon>Bacteria</taxon>
        <taxon>Bacillati</taxon>
        <taxon>Bacillota</taxon>
        <taxon>Bacilli</taxon>
        <taxon>Bacillales</taxon>
        <taxon>Bacillaceae</taxon>
        <taxon>Peribacillus</taxon>
    </lineage>
</organism>
<dbReference type="GO" id="GO:0006635">
    <property type="term" value="P:fatty acid beta-oxidation"/>
    <property type="evidence" value="ECO:0007669"/>
    <property type="project" value="TreeGrafter"/>
</dbReference>
<proteinExistence type="predicted"/>
<accession>A0A927CV68</accession>
<dbReference type="Pfam" id="PF00378">
    <property type="entry name" value="ECH_1"/>
    <property type="match status" value="1"/>
</dbReference>
<evidence type="ECO:0000313" key="2">
    <source>
        <dbReference type="Proteomes" id="UP000602076"/>
    </source>
</evidence>
<dbReference type="CDD" id="cd06558">
    <property type="entry name" value="crotonase-like"/>
    <property type="match status" value="1"/>
</dbReference>